<comment type="subcellular location">
    <subcellularLocation>
        <location evidence="1">Membrane</location>
        <topology evidence="1">Multi-pass membrane protein</topology>
    </subcellularLocation>
</comment>
<dbReference type="Pfam" id="PF04932">
    <property type="entry name" value="Wzy_C"/>
    <property type="match status" value="1"/>
</dbReference>
<dbReference type="PANTHER" id="PTHR37422">
    <property type="entry name" value="TEICHURONIC ACID BIOSYNTHESIS PROTEIN TUAE"/>
    <property type="match status" value="1"/>
</dbReference>
<dbReference type="AlphaFoldDB" id="A0A6N2SEV8"/>
<feature type="transmembrane region" description="Helical" evidence="5">
    <location>
        <begin position="132"/>
        <end position="152"/>
    </location>
</feature>
<keyword evidence="3 5" id="KW-1133">Transmembrane helix</keyword>
<evidence type="ECO:0000256" key="4">
    <source>
        <dbReference type="ARBA" id="ARBA00023136"/>
    </source>
</evidence>
<feature type="transmembrane region" description="Helical" evidence="5">
    <location>
        <begin position="44"/>
        <end position="62"/>
    </location>
</feature>
<feature type="transmembrane region" description="Helical" evidence="5">
    <location>
        <begin position="187"/>
        <end position="202"/>
    </location>
</feature>
<keyword evidence="7" id="KW-0436">Ligase</keyword>
<feature type="transmembrane region" description="Helical" evidence="5">
    <location>
        <begin position="69"/>
        <end position="90"/>
    </location>
</feature>
<reference evidence="7" key="1">
    <citation type="submission" date="2019-11" db="EMBL/GenBank/DDBJ databases">
        <authorList>
            <person name="Feng L."/>
        </authorList>
    </citation>
    <scope>NUCLEOTIDE SEQUENCE</scope>
    <source>
        <strain evidence="7">BintestinalisLFYP9</strain>
    </source>
</reference>
<dbReference type="GO" id="GO:0016020">
    <property type="term" value="C:membrane"/>
    <property type="evidence" value="ECO:0007669"/>
    <property type="project" value="UniProtKB-SubCell"/>
</dbReference>
<proteinExistence type="predicted"/>
<evidence type="ECO:0000256" key="5">
    <source>
        <dbReference type="SAM" id="Phobius"/>
    </source>
</evidence>
<dbReference type="InterPro" id="IPR051533">
    <property type="entry name" value="WaaL-like"/>
</dbReference>
<name>A0A6N2SEV8_9BACE</name>
<feature type="transmembrane region" description="Helical" evidence="5">
    <location>
        <begin position="235"/>
        <end position="259"/>
    </location>
</feature>
<dbReference type="EMBL" id="CACRSU010000011">
    <property type="protein sequence ID" value="VYS91514.1"/>
    <property type="molecule type" value="Genomic_DNA"/>
</dbReference>
<feature type="transmembrane region" description="Helical" evidence="5">
    <location>
        <begin position="102"/>
        <end position="120"/>
    </location>
</feature>
<protein>
    <submittedName>
        <fullName evidence="7">O-Antigen ligase</fullName>
    </submittedName>
</protein>
<gene>
    <name evidence="7" type="ORF">BILFYP9_01069</name>
</gene>
<dbReference type="PANTHER" id="PTHR37422:SF13">
    <property type="entry name" value="LIPOPOLYSACCHARIDE BIOSYNTHESIS PROTEIN PA4999-RELATED"/>
    <property type="match status" value="1"/>
</dbReference>
<keyword evidence="4 5" id="KW-0472">Membrane</keyword>
<accession>A0A6N2SEV8</accession>
<organism evidence="7">
    <name type="scientific">Bacteroides intestinalis</name>
    <dbReference type="NCBI Taxonomy" id="329854"/>
    <lineage>
        <taxon>Bacteria</taxon>
        <taxon>Pseudomonadati</taxon>
        <taxon>Bacteroidota</taxon>
        <taxon>Bacteroidia</taxon>
        <taxon>Bacteroidales</taxon>
        <taxon>Bacteroidaceae</taxon>
        <taxon>Bacteroides</taxon>
    </lineage>
</organism>
<dbReference type="GO" id="GO:0016874">
    <property type="term" value="F:ligase activity"/>
    <property type="evidence" value="ECO:0007669"/>
    <property type="project" value="UniProtKB-KW"/>
</dbReference>
<evidence type="ECO:0000256" key="2">
    <source>
        <dbReference type="ARBA" id="ARBA00022692"/>
    </source>
</evidence>
<keyword evidence="2 5" id="KW-0812">Transmembrane</keyword>
<evidence type="ECO:0000256" key="1">
    <source>
        <dbReference type="ARBA" id="ARBA00004141"/>
    </source>
</evidence>
<feature type="transmembrane region" description="Helical" evidence="5">
    <location>
        <begin position="352"/>
        <end position="369"/>
    </location>
</feature>
<dbReference type="InterPro" id="IPR007016">
    <property type="entry name" value="O-antigen_ligase-rel_domated"/>
</dbReference>
<evidence type="ECO:0000256" key="3">
    <source>
        <dbReference type="ARBA" id="ARBA00022989"/>
    </source>
</evidence>
<feature type="domain" description="O-antigen ligase-related" evidence="6">
    <location>
        <begin position="191"/>
        <end position="334"/>
    </location>
</feature>
<feature type="transmembrane region" description="Helical" evidence="5">
    <location>
        <begin position="375"/>
        <end position="392"/>
    </location>
</feature>
<evidence type="ECO:0000313" key="7">
    <source>
        <dbReference type="EMBL" id="VYS91514.1"/>
    </source>
</evidence>
<sequence>MLNLYPMKDSNKLISFVVTFQVIAQGCKNILVQGFPFFYEINDMLNVVIMGGSLLMYVYALLTTGKLRIPVQTIGVLFFVGMTYLFTYMFCSQNVKYIQPTILRALVACFFTFLLVSKLLTFEYLCDYFTKGSFLITLSGVLYAGIINVIGHTTTSEWSTYSMTMSNVLLLSVLWQLNAYFDSKNKLALIAAIIGSVVIFIYGSRNPFLAIAFFVSIKILFNSKRKSSSGVAIKLFFVSFVLIVLSFFKEILSFVGGMLDSFGLSSRTLYYLINADTVDITTGRNEIHDKLWDIVLNDPFLGLGIAGDEVVIQELAHSMYLSIFVTYGMILGSLVILYLFSQTINGIRRTSGLNHNIIIMYVCLVFPRSFTGGDIWANDSLWFLMALIISSLRQRKRAMV</sequence>
<evidence type="ECO:0000259" key="6">
    <source>
        <dbReference type="Pfam" id="PF04932"/>
    </source>
</evidence>
<feature type="transmembrane region" description="Helical" evidence="5">
    <location>
        <begin position="319"/>
        <end position="340"/>
    </location>
</feature>